<name>A0A165A265_DAUCS</name>
<keyword evidence="2" id="KW-1185">Reference proteome</keyword>
<reference evidence="1" key="2">
    <citation type="submission" date="2022-03" db="EMBL/GenBank/DDBJ databases">
        <title>Draft title - Genomic analysis of global carrot germplasm unveils the trajectory of domestication and the origin of high carotenoid orange carrot.</title>
        <authorList>
            <person name="Iorizzo M."/>
            <person name="Ellison S."/>
            <person name="Senalik D."/>
            <person name="Macko-Podgorni A."/>
            <person name="Grzebelus D."/>
            <person name="Bostan H."/>
            <person name="Rolling W."/>
            <person name="Curaba J."/>
            <person name="Simon P."/>
        </authorList>
    </citation>
    <scope>NUCLEOTIDE SEQUENCE</scope>
    <source>
        <tissue evidence="1">Leaf</tissue>
    </source>
</reference>
<evidence type="ECO:0000313" key="2">
    <source>
        <dbReference type="Proteomes" id="UP000077755"/>
    </source>
</evidence>
<evidence type="ECO:0000313" key="1">
    <source>
        <dbReference type="EMBL" id="WOG95529.1"/>
    </source>
</evidence>
<protein>
    <submittedName>
        <fullName evidence="1">Uncharacterized protein</fullName>
    </submittedName>
</protein>
<gene>
    <name evidence="1" type="ORF">DCAR_0414853</name>
</gene>
<dbReference type="Proteomes" id="UP000077755">
    <property type="component" value="Chromosome 4"/>
</dbReference>
<organism evidence="1 2">
    <name type="scientific">Daucus carota subsp. sativus</name>
    <name type="common">Carrot</name>
    <dbReference type="NCBI Taxonomy" id="79200"/>
    <lineage>
        <taxon>Eukaryota</taxon>
        <taxon>Viridiplantae</taxon>
        <taxon>Streptophyta</taxon>
        <taxon>Embryophyta</taxon>
        <taxon>Tracheophyta</taxon>
        <taxon>Spermatophyta</taxon>
        <taxon>Magnoliopsida</taxon>
        <taxon>eudicotyledons</taxon>
        <taxon>Gunneridae</taxon>
        <taxon>Pentapetalae</taxon>
        <taxon>asterids</taxon>
        <taxon>campanulids</taxon>
        <taxon>Apiales</taxon>
        <taxon>Apiaceae</taxon>
        <taxon>Apioideae</taxon>
        <taxon>Scandiceae</taxon>
        <taxon>Daucinae</taxon>
        <taxon>Daucus</taxon>
        <taxon>Daucus sect. Daucus</taxon>
    </lineage>
</organism>
<reference evidence="1" key="1">
    <citation type="journal article" date="2016" name="Nat. Genet.">
        <title>A high-quality carrot genome assembly provides new insights into carotenoid accumulation and asterid genome evolution.</title>
        <authorList>
            <person name="Iorizzo M."/>
            <person name="Ellison S."/>
            <person name="Senalik D."/>
            <person name="Zeng P."/>
            <person name="Satapoomin P."/>
            <person name="Huang J."/>
            <person name="Bowman M."/>
            <person name="Iovene M."/>
            <person name="Sanseverino W."/>
            <person name="Cavagnaro P."/>
            <person name="Yildiz M."/>
            <person name="Macko-Podgorni A."/>
            <person name="Moranska E."/>
            <person name="Grzebelus E."/>
            <person name="Grzebelus D."/>
            <person name="Ashrafi H."/>
            <person name="Zheng Z."/>
            <person name="Cheng S."/>
            <person name="Spooner D."/>
            <person name="Van Deynze A."/>
            <person name="Simon P."/>
        </authorList>
    </citation>
    <scope>NUCLEOTIDE SEQUENCE</scope>
    <source>
        <tissue evidence="1">Leaf</tissue>
    </source>
</reference>
<sequence length="79" mass="9227">MFRVALFYGLGNQSTEPMVNIDGNYYVLILPFSEEVGWMSDEKKHRRAEDEERRLTACLDEVRCTICNLRRGCAINSMY</sequence>
<dbReference type="EMBL" id="CP093346">
    <property type="protein sequence ID" value="WOG95529.1"/>
    <property type="molecule type" value="Genomic_DNA"/>
</dbReference>
<dbReference type="Gramene" id="KZM96789">
    <property type="protein sequence ID" value="KZM96789"/>
    <property type="gene ID" value="DCAR_015849"/>
</dbReference>
<proteinExistence type="predicted"/>
<accession>A0A165A265</accession>
<dbReference type="AlphaFoldDB" id="A0A165A265"/>